<evidence type="ECO:0000256" key="1">
    <source>
        <dbReference type="SAM" id="MobiDB-lite"/>
    </source>
</evidence>
<feature type="compositionally biased region" description="Polar residues" evidence="1">
    <location>
        <begin position="221"/>
        <end position="242"/>
    </location>
</feature>
<sequence length="865" mass="92971">MGPRKRSKPNPKAEPEPASAEAPLPQGPELQSRISSKAAVEQLKPSIKPEGVEPIHSSVNGANSPQSSKTWYGGTWPRGKKSSPVTQVAKESISAAGGAASEALASARAHTPELSTTPLKSPALYLSKSIGSSSRSLPLAATTTKLHITSNAIGPANGAAKDRSSSKNERDQFTEHESRNGSSTAPEGEKSDDGTLENTAKNCDTRPESKSHMSEVPKAANESTSWLNWFSKSETVTENETSTARRDDDASSAGKNPPQSVISDVLQDGSASPKPRRNSEPSPVSPSAQQEEAPRSWLSLWGNASTQTKSSSSASAIGVASNPQRDSIGTEPQTGKVSDAGSCPMSTPQTPQQPTDGAKPSYGWAFWSRDQPKSDVEKTRPGSEIGELALAGSSLQSKPENAVVDEARGVPNKVSKRQRPQSLEVAADTKKPRGSGDDAKSDSNPEAIPLDSKTKPKVDAGSKSKGMPENLLLPSFKTTYSTVGRPSLIQQISRLLQLRSTLEPKHVDIVQNPPRVRRALAIGVHGYFPAPLIRSVLGQPTGTSIRFANSAASAIQRWTQNQGYSCEIEKVALEGEGKIAERIDLLWKLMLNWIEKIRKADFVMIACHSQGVPVAMMLVAKLIAFGCVNSAKIGVCAMAGVNLGPFADYKSRWISGSAGELFDFALPNSQVSKDYEAALDVALRFGVKIVYVGSIDDQLVSLESSTFGCVSHPHIFRAVFVDGRLHAPDFLTHLVGFALKLRNLGISDHGVIRELSSPLAGSLYGGEGHSRIYDDEAGYYLAVEHALETTSLGEMSPQFHRDGATTSQNPYILPFAMRGVLEEDYVRTELYGEITELIKQFDEWKPSTKALKDVKFRLEGVRSKL</sequence>
<feature type="compositionally biased region" description="Low complexity" evidence="1">
    <location>
        <begin position="304"/>
        <end position="321"/>
    </location>
</feature>
<dbReference type="Proteomes" id="UP000593566">
    <property type="component" value="Unassembled WGS sequence"/>
</dbReference>
<protein>
    <recommendedName>
        <fullName evidence="2">YMC020W-like alpha/beta hydrolase domain-containing protein</fullName>
    </recommendedName>
</protein>
<dbReference type="InterPro" id="IPR058934">
    <property type="entry name" value="YMC020W-like"/>
</dbReference>
<dbReference type="InterPro" id="IPR058933">
    <property type="entry name" value="YMC020W-like_ab_hydrolase"/>
</dbReference>
<dbReference type="Pfam" id="PF26147">
    <property type="entry name" value="AB_HYDROLASE_YMC0-YMC35"/>
    <property type="match status" value="1"/>
</dbReference>
<reference evidence="3 4" key="1">
    <citation type="journal article" date="2020" name="Genomics">
        <title>Complete, high-quality genomes from long-read metagenomic sequencing of two wolf lichen thalli reveals enigmatic genome architecture.</title>
        <authorList>
            <person name="McKenzie S.K."/>
            <person name="Walston R.F."/>
            <person name="Allen J.L."/>
        </authorList>
    </citation>
    <scope>NUCLEOTIDE SEQUENCE [LARGE SCALE GENOMIC DNA]</scope>
    <source>
        <strain evidence="3">WasteWater1</strain>
    </source>
</reference>
<proteinExistence type="predicted"/>
<dbReference type="AlphaFoldDB" id="A0A8H6CEX0"/>
<feature type="compositionally biased region" description="Basic and acidic residues" evidence="1">
    <location>
        <begin position="427"/>
        <end position="443"/>
    </location>
</feature>
<dbReference type="EMBL" id="JACCJB010000012">
    <property type="protein sequence ID" value="KAF6222128.1"/>
    <property type="molecule type" value="Genomic_DNA"/>
</dbReference>
<dbReference type="GeneID" id="59329630"/>
<evidence type="ECO:0000259" key="2">
    <source>
        <dbReference type="Pfam" id="PF26147"/>
    </source>
</evidence>
<feature type="region of interest" description="Disordered" evidence="1">
    <location>
        <begin position="1"/>
        <end position="122"/>
    </location>
</feature>
<dbReference type="PANTHER" id="PTHR47349:SF1">
    <property type="entry name" value="AER328WP"/>
    <property type="match status" value="1"/>
</dbReference>
<feature type="compositionally biased region" description="Polar residues" evidence="1">
    <location>
        <begin position="280"/>
        <end position="290"/>
    </location>
</feature>
<keyword evidence="4" id="KW-1185">Reference proteome</keyword>
<dbReference type="PANTHER" id="PTHR47349">
    <property type="entry name" value="CHROMOSOME 8, WHOLE GENOME SHOTGUN SEQUENCE"/>
    <property type="match status" value="1"/>
</dbReference>
<name>A0A8H6CEX0_9LECA</name>
<evidence type="ECO:0000313" key="4">
    <source>
        <dbReference type="Proteomes" id="UP000593566"/>
    </source>
</evidence>
<organism evidence="3 4">
    <name type="scientific">Letharia lupina</name>
    <dbReference type="NCBI Taxonomy" id="560253"/>
    <lineage>
        <taxon>Eukaryota</taxon>
        <taxon>Fungi</taxon>
        <taxon>Dikarya</taxon>
        <taxon>Ascomycota</taxon>
        <taxon>Pezizomycotina</taxon>
        <taxon>Lecanoromycetes</taxon>
        <taxon>OSLEUM clade</taxon>
        <taxon>Lecanoromycetidae</taxon>
        <taxon>Lecanorales</taxon>
        <taxon>Lecanorineae</taxon>
        <taxon>Parmeliaceae</taxon>
        <taxon>Letharia</taxon>
    </lineage>
</organism>
<feature type="compositionally biased region" description="Basic and acidic residues" evidence="1">
    <location>
        <begin position="452"/>
        <end position="462"/>
    </location>
</feature>
<feature type="compositionally biased region" description="Basic and acidic residues" evidence="1">
    <location>
        <begin position="203"/>
        <end position="215"/>
    </location>
</feature>
<accession>A0A8H6CEX0</accession>
<feature type="compositionally biased region" description="Polar residues" evidence="1">
    <location>
        <begin position="57"/>
        <end position="70"/>
    </location>
</feature>
<dbReference type="RefSeq" id="XP_037151563.1">
    <property type="nucleotide sequence ID" value="XM_037292144.1"/>
</dbReference>
<gene>
    <name evidence="3" type="ORF">HO133_001214</name>
</gene>
<feature type="domain" description="YMC020W-like alpha/beta hydrolase" evidence="2">
    <location>
        <begin position="473"/>
        <end position="824"/>
    </location>
</feature>
<feature type="compositionally biased region" description="Basic and acidic residues" evidence="1">
    <location>
        <begin position="370"/>
        <end position="381"/>
    </location>
</feature>
<comment type="caution">
    <text evidence="3">The sequence shown here is derived from an EMBL/GenBank/DDBJ whole genome shotgun (WGS) entry which is preliminary data.</text>
</comment>
<feature type="region of interest" description="Disordered" evidence="1">
    <location>
        <begin position="145"/>
        <end position="470"/>
    </location>
</feature>
<feature type="compositionally biased region" description="Basic and acidic residues" evidence="1">
    <location>
        <begin position="160"/>
        <end position="179"/>
    </location>
</feature>
<feature type="compositionally biased region" description="Polar residues" evidence="1">
    <location>
        <begin position="322"/>
        <end position="336"/>
    </location>
</feature>
<feature type="compositionally biased region" description="Polar residues" evidence="1">
    <location>
        <begin position="253"/>
        <end position="262"/>
    </location>
</feature>
<evidence type="ECO:0000313" key="3">
    <source>
        <dbReference type="EMBL" id="KAF6222128.1"/>
    </source>
</evidence>
<feature type="compositionally biased region" description="Low complexity" evidence="1">
    <location>
        <begin position="89"/>
        <end position="109"/>
    </location>
</feature>